<dbReference type="InterPro" id="IPR039910">
    <property type="entry name" value="D15-like"/>
</dbReference>
<sequence>MNLMVPELMGILAGGLRRLGPVLTAAVLLTSCNVTKYLAEDAELLAAQRVEIRKGSKLENRGEVNYELSLLAQQKPNGNFLFLFPREHFYLANSKPRDTTRIDRFLRNTIGQPPVLYSDSLARRSAELMEDFLRYRGYFNATAYHEPDRRKRQKVNLIYHVDPGTRFYIDTVQFSSPEPEIDSILQVLEADSPLQPGAPLNLNVFDEEKARIGRYLRDEGYAYFSNTYFDKLEIDTTRRAGYANIYLTILPPQQEEVYRRYRIGDITVITDYTPALEAAGAVYAADTTVEGIRFLSPSPDFRMRPELLAQNIFLETDSVYSREAYEKTNLSLGGLGIYRFVRINQLVDPDDPEVLNYQIQLSPDKRMSVGVDLDLNYTNRSQLVNADNDQNSAFNNNLIGVSVSPNFRNRNVFGGAELLSVALRAGVEINPGSDSAAQFFNTIDLAAEVSLNLPRFKDFGFYRLAHRTGLLSDNFYQQLRELASTRYSMAYEYLLIRTFYAYTTANARLGYDFRPSTTTSYRINHAAVDILNFTIEPQFEEILKNNQRLRRSISDQYFFSALFRNLEYSRVGRPDRHGRSITFNGQFELTGGEVFLARQFWSNLNPRNNFAQYALAVADLRYYKQFSPLRSFATRFLFGIGRPLIVEQELPYVKQFFAGGANSMRAWAPRGLGPGGYVDPLSIDPADGTFNNNLRLYQTGDLQLELNLEYRFNLFSFVRGAFFADIGNVWTVQRDPDRPGSQFLFEGRLLQEEGGDPFYHNPFYRQLAVAGGTGIRIDLSYFIFRLDLALPLRYNYPQMGDGEPISPREPISYPESTYWRDFGSFRLSDITFQLGLGYPF</sequence>
<feature type="domain" description="Bacterial surface antigen (D15)" evidence="6">
    <location>
        <begin position="590"/>
        <end position="793"/>
    </location>
</feature>
<reference evidence="7 8" key="1">
    <citation type="submission" date="2017-10" db="EMBL/GenBank/DDBJ databases">
        <title>The draft genome sequence of Lewinella marina KCTC 32374.</title>
        <authorList>
            <person name="Wang K."/>
        </authorList>
    </citation>
    <scope>NUCLEOTIDE SEQUENCE [LARGE SCALE GENOMIC DNA]</scope>
    <source>
        <strain evidence="7 8">MKG-38</strain>
    </source>
</reference>
<evidence type="ECO:0000256" key="2">
    <source>
        <dbReference type="ARBA" id="ARBA00022692"/>
    </source>
</evidence>
<evidence type="ECO:0000256" key="4">
    <source>
        <dbReference type="ARBA" id="ARBA00023136"/>
    </source>
</evidence>
<name>A0A2G0CDY4_9BACT</name>
<dbReference type="Pfam" id="PF01103">
    <property type="entry name" value="Omp85"/>
    <property type="match status" value="1"/>
</dbReference>
<proteinExistence type="predicted"/>
<protein>
    <recommendedName>
        <fullName evidence="6">Bacterial surface antigen (D15) domain-containing protein</fullName>
    </recommendedName>
</protein>
<dbReference type="AlphaFoldDB" id="A0A2G0CDY4"/>
<evidence type="ECO:0000256" key="5">
    <source>
        <dbReference type="ARBA" id="ARBA00023237"/>
    </source>
</evidence>
<comment type="subcellular location">
    <subcellularLocation>
        <location evidence="1">Membrane</location>
    </subcellularLocation>
</comment>
<keyword evidence="2" id="KW-0812">Transmembrane</keyword>
<evidence type="ECO:0000256" key="3">
    <source>
        <dbReference type="ARBA" id="ARBA00022729"/>
    </source>
</evidence>
<gene>
    <name evidence="7" type="ORF">CGL56_10805</name>
</gene>
<keyword evidence="3" id="KW-0732">Signal</keyword>
<dbReference type="PANTHER" id="PTHR12815">
    <property type="entry name" value="SORTING AND ASSEMBLY MACHINERY SAMM50 PROTEIN FAMILY MEMBER"/>
    <property type="match status" value="1"/>
</dbReference>
<keyword evidence="8" id="KW-1185">Reference proteome</keyword>
<evidence type="ECO:0000259" key="6">
    <source>
        <dbReference type="Pfam" id="PF01103"/>
    </source>
</evidence>
<evidence type="ECO:0000256" key="1">
    <source>
        <dbReference type="ARBA" id="ARBA00004370"/>
    </source>
</evidence>
<organism evidence="7 8">
    <name type="scientific">Neolewinella marina</name>
    <dbReference type="NCBI Taxonomy" id="438751"/>
    <lineage>
        <taxon>Bacteria</taxon>
        <taxon>Pseudomonadati</taxon>
        <taxon>Bacteroidota</taxon>
        <taxon>Saprospiria</taxon>
        <taxon>Saprospirales</taxon>
        <taxon>Lewinellaceae</taxon>
        <taxon>Neolewinella</taxon>
    </lineage>
</organism>
<comment type="caution">
    <text evidence="7">The sequence shown here is derived from an EMBL/GenBank/DDBJ whole genome shotgun (WGS) entry which is preliminary data.</text>
</comment>
<dbReference type="InterPro" id="IPR000184">
    <property type="entry name" value="Bac_surfAg_D15"/>
</dbReference>
<dbReference type="PANTHER" id="PTHR12815:SF47">
    <property type="entry name" value="TRANSLOCATION AND ASSEMBLY MODULE SUBUNIT TAMA"/>
    <property type="match status" value="1"/>
</dbReference>
<dbReference type="GO" id="GO:0019867">
    <property type="term" value="C:outer membrane"/>
    <property type="evidence" value="ECO:0007669"/>
    <property type="project" value="InterPro"/>
</dbReference>
<evidence type="ECO:0000313" key="8">
    <source>
        <dbReference type="Proteomes" id="UP000226437"/>
    </source>
</evidence>
<accession>A0A2G0CDY4</accession>
<keyword evidence="5" id="KW-0998">Cell outer membrane</keyword>
<dbReference type="OrthoDB" id="9814535at2"/>
<dbReference type="Proteomes" id="UP000226437">
    <property type="component" value="Unassembled WGS sequence"/>
</dbReference>
<keyword evidence="4" id="KW-0472">Membrane</keyword>
<dbReference type="RefSeq" id="WP_143470687.1">
    <property type="nucleotide sequence ID" value="NZ_JAATJF010000004.1"/>
</dbReference>
<dbReference type="EMBL" id="PDLO01000004">
    <property type="protein sequence ID" value="PHK98188.1"/>
    <property type="molecule type" value="Genomic_DNA"/>
</dbReference>
<dbReference type="Gene3D" id="2.40.160.50">
    <property type="entry name" value="membrane protein fhac: a member of the omp85/tpsb transporter family"/>
    <property type="match status" value="1"/>
</dbReference>
<evidence type="ECO:0000313" key="7">
    <source>
        <dbReference type="EMBL" id="PHK98188.1"/>
    </source>
</evidence>